<feature type="compositionally biased region" description="Basic and acidic residues" evidence="1">
    <location>
        <begin position="195"/>
        <end position="206"/>
    </location>
</feature>
<organism evidence="2 3">
    <name type="scientific">Carnegiea gigantea</name>
    <dbReference type="NCBI Taxonomy" id="171969"/>
    <lineage>
        <taxon>Eukaryota</taxon>
        <taxon>Viridiplantae</taxon>
        <taxon>Streptophyta</taxon>
        <taxon>Embryophyta</taxon>
        <taxon>Tracheophyta</taxon>
        <taxon>Spermatophyta</taxon>
        <taxon>Magnoliopsida</taxon>
        <taxon>eudicotyledons</taxon>
        <taxon>Gunneridae</taxon>
        <taxon>Pentapetalae</taxon>
        <taxon>Caryophyllales</taxon>
        <taxon>Cactineae</taxon>
        <taxon>Cactaceae</taxon>
        <taxon>Cactoideae</taxon>
        <taxon>Echinocereeae</taxon>
        <taxon>Carnegiea</taxon>
    </lineage>
</organism>
<dbReference type="AlphaFoldDB" id="A0A9Q1QD22"/>
<evidence type="ECO:0000256" key="1">
    <source>
        <dbReference type="SAM" id="MobiDB-lite"/>
    </source>
</evidence>
<gene>
    <name evidence="2" type="ORF">Cgig2_028620</name>
</gene>
<keyword evidence="3" id="KW-1185">Reference proteome</keyword>
<sequence>MWKLLRGRYLSLSYSITRLASGESLPLHLLGDGTGNGFHVGGHLGYGEGERLIPFTIFDVAFMTNLAMTGRRFDGEEVSGDLERMVRECMAEIVVAERGKWKCQKERRRSILRNYVRAMSNLCEENSEDDSMGGVLSYDEQLRRVYEDLQLEKENRKSVVKEVEKLEKHDDIPEYYQANEGPTVANHEGGVLADDDVHSPDEHYPESTEETATDEQPAEEYLVEVPVIDEPLVQLLTSEDELIEGSGTEKQSVQPTVEESAAKVSAVEVPTVEQSTEELSTIDVLPLKEPTVYMLEPNHLSAQLPPSVDLVIGVSGESVHFTADVHVIDVEISCTDDDGESIRLDKGDNEEPL</sequence>
<dbReference type="OrthoDB" id="1704153at2759"/>
<reference evidence="2" key="1">
    <citation type="submission" date="2022-04" db="EMBL/GenBank/DDBJ databases">
        <title>Carnegiea gigantea Genome sequencing and assembly v2.</title>
        <authorList>
            <person name="Copetti D."/>
            <person name="Sanderson M.J."/>
            <person name="Burquez A."/>
            <person name="Wojciechowski M.F."/>
        </authorList>
    </citation>
    <scope>NUCLEOTIDE SEQUENCE</scope>
    <source>
        <strain evidence="2">SGP5-SGP5p</strain>
        <tissue evidence="2">Aerial part</tissue>
    </source>
</reference>
<protein>
    <submittedName>
        <fullName evidence="2">Uncharacterized protein</fullName>
    </submittedName>
</protein>
<evidence type="ECO:0000313" key="3">
    <source>
        <dbReference type="Proteomes" id="UP001153076"/>
    </source>
</evidence>
<dbReference type="EMBL" id="JAKOGI010000288">
    <property type="protein sequence ID" value="KAJ8437682.1"/>
    <property type="molecule type" value="Genomic_DNA"/>
</dbReference>
<feature type="compositionally biased region" description="Acidic residues" evidence="1">
    <location>
        <begin position="207"/>
        <end position="216"/>
    </location>
</feature>
<proteinExistence type="predicted"/>
<evidence type="ECO:0000313" key="2">
    <source>
        <dbReference type="EMBL" id="KAJ8437682.1"/>
    </source>
</evidence>
<comment type="caution">
    <text evidence="2">The sequence shown here is derived from an EMBL/GenBank/DDBJ whole genome shotgun (WGS) entry which is preliminary data.</text>
</comment>
<accession>A0A9Q1QD22</accession>
<name>A0A9Q1QD22_9CARY</name>
<feature type="region of interest" description="Disordered" evidence="1">
    <location>
        <begin position="179"/>
        <end position="216"/>
    </location>
</feature>
<dbReference type="Proteomes" id="UP001153076">
    <property type="component" value="Unassembled WGS sequence"/>
</dbReference>